<accession>A0ABN7QI04</accession>
<evidence type="ECO:0008006" key="3">
    <source>
        <dbReference type="Google" id="ProtNLM"/>
    </source>
</evidence>
<sequence length="135" mass="15222">MLAIEFRDELLEKGWPDDLRVAVLVGEAPGPEAPTSAIRAQASGDLLGVWSASRHCFLYPDFQFQRSGAIRKDVAGLLAVLLREDDRGGWRRAFWLYSPHALLDDRTPAEIFIDDPARVIAVAREEFLDDREATW</sequence>
<keyword evidence="2" id="KW-1185">Reference proteome</keyword>
<proteinExistence type="predicted"/>
<evidence type="ECO:0000313" key="2">
    <source>
        <dbReference type="Proteomes" id="UP000789752"/>
    </source>
</evidence>
<protein>
    <recommendedName>
        <fullName evidence="3">Antitoxin Xre/MbcA/ParS-like toxin-binding domain-containing protein</fullName>
    </recommendedName>
</protein>
<dbReference type="RefSeq" id="WP_228977506.1">
    <property type="nucleotide sequence ID" value="NZ_CAJQYY010000009.1"/>
</dbReference>
<gene>
    <name evidence="1" type="ORF">R54767_01982</name>
</gene>
<evidence type="ECO:0000313" key="1">
    <source>
        <dbReference type="EMBL" id="CAG4895646.1"/>
    </source>
</evidence>
<reference evidence="1 2" key="1">
    <citation type="submission" date="2021-04" db="EMBL/GenBank/DDBJ databases">
        <authorList>
            <person name="Vanwijnsberghe S."/>
        </authorList>
    </citation>
    <scope>NUCLEOTIDE SEQUENCE [LARGE SCALE GENOMIC DNA]</scope>
    <source>
        <strain evidence="1 2">LMG 32171</strain>
    </source>
</reference>
<name>A0ABN7QI04_9BURK</name>
<dbReference type="Proteomes" id="UP000789752">
    <property type="component" value="Unassembled WGS sequence"/>
</dbReference>
<organism evidence="1 2">
    <name type="scientific">Paraburkholderia gardini</name>
    <dbReference type="NCBI Taxonomy" id="2823469"/>
    <lineage>
        <taxon>Bacteria</taxon>
        <taxon>Pseudomonadati</taxon>
        <taxon>Pseudomonadota</taxon>
        <taxon>Betaproteobacteria</taxon>
        <taxon>Burkholderiales</taxon>
        <taxon>Burkholderiaceae</taxon>
        <taxon>Paraburkholderia</taxon>
    </lineage>
</organism>
<dbReference type="EMBL" id="CAJQYY010000009">
    <property type="protein sequence ID" value="CAG4895646.1"/>
    <property type="molecule type" value="Genomic_DNA"/>
</dbReference>
<comment type="caution">
    <text evidence="1">The sequence shown here is derived from an EMBL/GenBank/DDBJ whole genome shotgun (WGS) entry which is preliminary data.</text>
</comment>